<feature type="region of interest" description="Disordered" evidence="1">
    <location>
        <begin position="1"/>
        <end position="30"/>
    </location>
</feature>
<dbReference type="EMBL" id="OZ034815">
    <property type="protein sequence ID" value="CAL1370773.1"/>
    <property type="molecule type" value="Genomic_DNA"/>
</dbReference>
<dbReference type="Proteomes" id="UP001497516">
    <property type="component" value="Chromosome 2"/>
</dbReference>
<proteinExistence type="predicted"/>
<dbReference type="AlphaFoldDB" id="A0AAV2DA42"/>
<evidence type="ECO:0000313" key="2">
    <source>
        <dbReference type="EMBL" id="CAL1370773.1"/>
    </source>
</evidence>
<protein>
    <submittedName>
        <fullName evidence="2">Uncharacterized protein</fullName>
    </submittedName>
</protein>
<sequence length="114" mass="12101">MLGRKGKTLISSVNQPPTLAASNSQGNSKQPPTLAAFVAFVASCAGDSSVSCAGILQHRRPAVPASTSIAVLDLDNRLVKETLNEDEEEVLLGVQKRNKSEPFLPSYTVFQFAA</sequence>
<evidence type="ECO:0000256" key="1">
    <source>
        <dbReference type="SAM" id="MobiDB-lite"/>
    </source>
</evidence>
<gene>
    <name evidence="2" type="ORF">LTRI10_LOCUS12873</name>
</gene>
<accession>A0AAV2DA42</accession>
<organism evidence="2 3">
    <name type="scientific">Linum trigynum</name>
    <dbReference type="NCBI Taxonomy" id="586398"/>
    <lineage>
        <taxon>Eukaryota</taxon>
        <taxon>Viridiplantae</taxon>
        <taxon>Streptophyta</taxon>
        <taxon>Embryophyta</taxon>
        <taxon>Tracheophyta</taxon>
        <taxon>Spermatophyta</taxon>
        <taxon>Magnoliopsida</taxon>
        <taxon>eudicotyledons</taxon>
        <taxon>Gunneridae</taxon>
        <taxon>Pentapetalae</taxon>
        <taxon>rosids</taxon>
        <taxon>fabids</taxon>
        <taxon>Malpighiales</taxon>
        <taxon>Linaceae</taxon>
        <taxon>Linum</taxon>
    </lineage>
</organism>
<evidence type="ECO:0000313" key="3">
    <source>
        <dbReference type="Proteomes" id="UP001497516"/>
    </source>
</evidence>
<feature type="compositionally biased region" description="Polar residues" evidence="1">
    <location>
        <begin position="9"/>
        <end position="30"/>
    </location>
</feature>
<name>A0AAV2DA42_9ROSI</name>
<keyword evidence="3" id="KW-1185">Reference proteome</keyword>
<reference evidence="2 3" key="1">
    <citation type="submission" date="2024-04" db="EMBL/GenBank/DDBJ databases">
        <authorList>
            <person name="Fracassetti M."/>
        </authorList>
    </citation>
    <scope>NUCLEOTIDE SEQUENCE [LARGE SCALE GENOMIC DNA]</scope>
</reference>